<dbReference type="PANTHER" id="PTHR34754">
    <property type="entry name" value="COILED-COIL DOMAIN-CONTAINING PROTEIN 60"/>
    <property type="match status" value="1"/>
</dbReference>
<dbReference type="AlphaFoldDB" id="A0A177B6J3"/>
<dbReference type="Proteomes" id="UP000078046">
    <property type="component" value="Unassembled WGS sequence"/>
</dbReference>
<accession>A0A177B6J3</accession>
<comment type="caution">
    <text evidence="1">The sequence shown here is derived from an EMBL/GenBank/DDBJ whole genome shotgun (WGS) entry which is preliminary data.</text>
</comment>
<dbReference type="PANTHER" id="PTHR34754:SF1">
    <property type="entry name" value="COILED-COIL DOMAIN-CONTAINING PROTEIN 60"/>
    <property type="match status" value="1"/>
</dbReference>
<dbReference type="EMBL" id="LWCA01000216">
    <property type="protein sequence ID" value="OAF69876.1"/>
    <property type="molecule type" value="Genomic_DNA"/>
</dbReference>
<evidence type="ECO:0000313" key="2">
    <source>
        <dbReference type="Proteomes" id="UP000078046"/>
    </source>
</evidence>
<dbReference type="OrthoDB" id="10017343at2759"/>
<proteinExistence type="predicted"/>
<gene>
    <name evidence="1" type="ORF">A3Q56_02366</name>
</gene>
<protein>
    <submittedName>
        <fullName evidence="1">Uncharacterized protein</fullName>
    </submittedName>
</protein>
<dbReference type="Pfam" id="PF15769">
    <property type="entry name" value="DUF4698"/>
    <property type="match status" value="1"/>
</dbReference>
<reference evidence="1 2" key="1">
    <citation type="submission" date="2016-04" db="EMBL/GenBank/DDBJ databases">
        <title>The genome of Intoshia linei affirms orthonectids as highly simplified spiralians.</title>
        <authorList>
            <person name="Mikhailov K.V."/>
            <person name="Slusarev G.S."/>
            <person name="Nikitin M.A."/>
            <person name="Logacheva M.D."/>
            <person name="Penin A."/>
            <person name="Aleoshin V."/>
            <person name="Panchin Y.V."/>
        </authorList>
    </citation>
    <scope>NUCLEOTIDE SEQUENCE [LARGE SCALE GENOMIC DNA]</scope>
    <source>
        <strain evidence="1">Intl2013</strain>
        <tissue evidence="1">Whole animal</tissue>
    </source>
</reference>
<organism evidence="1 2">
    <name type="scientific">Intoshia linei</name>
    <dbReference type="NCBI Taxonomy" id="1819745"/>
    <lineage>
        <taxon>Eukaryota</taxon>
        <taxon>Metazoa</taxon>
        <taxon>Spiralia</taxon>
        <taxon>Lophotrochozoa</taxon>
        <taxon>Mesozoa</taxon>
        <taxon>Orthonectida</taxon>
        <taxon>Rhopaluridae</taxon>
        <taxon>Intoshia</taxon>
    </lineage>
</organism>
<evidence type="ECO:0000313" key="1">
    <source>
        <dbReference type="EMBL" id="OAF69876.1"/>
    </source>
</evidence>
<dbReference type="InterPro" id="IPR031526">
    <property type="entry name" value="DUF4698"/>
</dbReference>
<sequence length="520" mass="61005">MNSNSNIRKKHSSVSFGGLANKRKYGRKGSMYSLVSDDTQNIVKSNHNTLRKQISKSTTMLQYVSVGRNLFKLLEETINDDKADYQNPTVEILNDPCFTEEPHSSDDKIPYLPVFCSITNDNVDDIPREIIYRQLCIVDWFLEAMNQEPPSLNVNILKYWNVDNKDIDFLNIQFCKEIDQKWKLFLSQEHKELKNRTNSRNILQKFSKTFQKTNKFTDLLKKANLISQSSKDLNMPNKQYNLRKSFSGSDKNQNNGRNCEKFSKSSVVTATSKSTKKDSMLNKNKKLKNPLIELPSTKKSDLALLIKKKFEKVERENSLNLYSEFNKWDAIVCPSYDPYLFLRGPTESVIFNRFGYRIYKRISVVFQIDPSNVFDNFEKLRVLSCRINHIRTHYIDFNKAVEHMKRKSDLNEKISLASQSCETHEKWFLNLIKTLKKYSKDTRFESILECLNKYAKIGSQVNINIYRLDRIISLMPIWQLFMPDVISSFYFCSENIMNLPKKDIDETLNKKYIQFINQAE</sequence>
<keyword evidence="2" id="KW-1185">Reference proteome</keyword>
<name>A0A177B6J3_9BILA</name>